<proteinExistence type="predicted"/>
<comment type="caution">
    <text evidence="2">The sequence shown here is derived from an EMBL/GenBank/DDBJ whole genome shotgun (WGS) entry which is preliminary data.</text>
</comment>
<dbReference type="AlphaFoldDB" id="A0A4R0R4Q2"/>
<accession>A0A4R0R4Q2</accession>
<feature type="region of interest" description="Disordered" evidence="1">
    <location>
        <begin position="303"/>
        <end position="472"/>
    </location>
</feature>
<feature type="compositionally biased region" description="Polar residues" evidence="1">
    <location>
        <begin position="349"/>
        <end position="360"/>
    </location>
</feature>
<protein>
    <submittedName>
        <fullName evidence="2">Uncharacterized protein</fullName>
    </submittedName>
</protein>
<feature type="compositionally biased region" description="Polar residues" evidence="1">
    <location>
        <begin position="393"/>
        <end position="405"/>
    </location>
</feature>
<dbReference type="EMBL" id="RWJN01000387">
    <property type="protein sequence ID" value="TCD62262.1"/>
    <property type="molecule type" value="Genomic_DNA"/>
</dbReference>
<feature type="compositionally biased region" description="Basic residues" evidence="1">
    <location>
        <begin position="406"/>
        <end position="419"/>
    </location>
</feature>
<reference evidence="2 3" key="1">
    <citation type="submission" date="2018-11" db="EMBL/GenBank/DDBJ databases">
        <title>Genome assembly of Steccherinum ochraceum LE-BIN_3174, the white-rot fungus of the Steccherinaceae family (The Residual Polyporoid clade, Polyporales, Basidiomycota).</title>
        <authorList>
            <person name="Fedorova T.V."/>
            <person name="Glazunova O.A."/>
            <person name="Landesman E.O."/>
            <person name="Moiseenko K.V."/>
            <person name="Psurtseva N.V."/>
            <person name="Savinova O.S."/>
            <person name="Shakhova N.V."/>
            <person name="Tyazhelova T.V."/>
            <person name="Vasina D.V."/>
        </authorList>
    </citation>
    <scope>NUCLEOTIDE SEQUENCE [LARGE SCALE GENOMIC DNA]</scope>
    <source>
        <strain evidence="2 3">LE-BIN_3174</strain>
    </source>
</reference>
<feature type="compositionally biased region" description="Low complexity" evidence="1">
    <location>
        <begin position="366"/>
        <end position="377"/>
    </location>
</feature>
<evidence type="ECO:0000256" key="1">
    <source>
        <dbReference type="SAM" id="MobiDB-lite"/>
    </source>
</evidence>
<evidence type="ECO:0000313" key="2">
    <source>
        <dbReference type="EMBL" id="TCD62262.1"/>
    </source>
</evidence>
<dbReference type="Proteomes" id="UP000292702">
    <property type="component" value="Unassembled WGS sequence"/>
</dbReference>
<feature type="compositionally biased region" description="Basic residues" evidence="1">
    <location>
        <begin position="454"/>
        <end position="464"/>
    </location>
</feature>
<organism evidence="2 3">
    <name type="scientific">Steccherinum ochraceum</name>
    <dbReference type="NCBI Taxonomy" id="92696"/>
    <lineage>
        <taxon>Eukaryota</taxon>
        <taxon>Fungi</taxon>
        <taxon>Dikarya</taxon>
        <taxon>Basidiomycota</taxon>
        <taxon>Agaricomycotina</taxon>
        <taxon>Agaricomycetes</taxon>
        <taxon>Polyporales</taxon>
        <taxon>Steccherinaceae</taxon>
        <taxon>Steccherinum</taxon>
    </lineage>
</organism>
<feature type="compositionally biased region" description="Basic and acidic residues" evidence="1">
    <location>
        <begin position="304"/>
        <end position="334"/>
    </location>
</feature>
<evidence type="ECO:0000313" key="3">
    <source>
        <dbReference type="Proteomes" id="UP000292702"/>
    </source>
</evidence>
<gene>
    <name evidence="2" type="ORF">EIP91_007120</name>
</gene>
<keyword evidence="3" id="KW-1185">Reference proteome</keyword>
<name>A0A4R0R4Q2_9APHY</name>
<sequence length="950" mass="105281">MPNADRVQLKPKVKNEIQKYLNTPDVVKGLKGRVKENSKTGKIRMANGTWNDVAKDLVTHLNTTTPDWHVGVNETACDISTIHRYIKTQSPNRLCSASSKGALKAALLQAMTGLTAGSPTKLTGRQLFYKADHDFKDTLPKRADGKFDVNAYKTQLNSMWDQALSEEEREDWQAKADEANLQAELFMAAQDGDAEGLSPEMKVEIGTILMGLLQDILDRWHGMSGIHGVAFVGGYDDTASVRSVIAQTGKSQTKGEHFIQYFERNHELKQDTLSLGFAAWLHDAIGGNGPRYSRFYESCKGYNRRHDSSHSDAKGGLRDSPHLEPDPAQLEDRLSQGNKTPTPPPHVQSPVNTLGGSVSKTPDKYSSPTSPQTSQSPAQVKGSDDEESEDENTNVQVQLKSTTKITMKRKAQPRATPKRTIKDSAEVTASGKDVDEVEDKEEGSSNKTSTAQKAGKKKGGARQTKKNDNTIVKKNVVATEEKAPEPELSSSNAPEFVRTAAEFSKTRLVQDSDKACSHCGDRLLFTVSLNYKNVGIDHVGEVNVVCLSERCKSKRWKATLRPPPVEAEAIKFFVRLTRASDIRFYKKRDRQRHSDFQLLNNVTNEQVTEVMSSAVQYHNAGVPPDLWTVFKPIITKGYQFDSVLAKLVDIETNMSEGLPGSRRARESISQSSMVAIGPRNISNTINDMVGGQKLQGGIPNIVRSGRSSATGAHRYAPYPLRAPSSGEVSVAGPSRIPAPLPGPLVSASADAAARPKKIECVDLTLDDSGDESPAVATKAKKALREEEKKNLAVYGFFSEHWAPIMFHFKVSKSVWNLRDEEITRTLNLVFEDRFGDPFTFQQWTNNGDCWQTRTIDQGIQFSRERKEMFAFIALPRVNCRNLTLRHRVWPLTRVHSGQVPNPLLEDGVLSLTHPLLMSCFDVAMTRVQTATGQYAFYLNHPVDELIPIHD</sequence>